<accession>A0A6A5KK80</accession>
<evidence type="ECO:0000313" key="2">
    <source>
        <dbReference type="EMBL" id="KAF1836239.1"/>
    </source>
</evidence>
<dbReference type="Proteomes" id="UP000800040">
    <property type="component" value="Unassembled WGS sequence"/>
</dbReference>
<feature type="region of interest" description="Disordered" evidence="1">
    <location>
        <begin position="197"/>
        <end position="245"/>
    </location>
</feature>
<gene>
    <name evidence="2" type="ORF">BDW02DRAFT_567289</name>
</gene>
<name>A0A6A5KK80_9PLEO</name>
<evidence type="ECO:0000256" key="1">
    <source>
        <dbReference type="SAM" id="MobiDB-lite"/>
    </source>
</evidence>
<organism evidence="2 3">
    <name type="scientific">Decorospora gaudefroyi</name>
    <dbReference type="NCBI Taxonomy" id="184978"/>
    <lineage>
        <taxon>Eukaryota</taxon>
        <taxon>Fungi</taxon>
        <taxon>Dikarya</taxon>
        <taxon>Ascomycota</taxon>
        <taxon>Pezizomycotina</taxon>
        <taxon>Dothideomycetes</taxon>
        <taxon>Pleosporomycetidae</taxon>
        <taxon>Pleosporales</taxon>
        <taxon>Pleosporineae</taxon>
        <taxon>Pleosporaceae</taxon>
        <taxon>Decorospora</taxon>
    </lineage>
</organism>
<evidence type="ECO:0000313" key="3">
    <source>
        <dbReference type="Proteomes" id="UP000800040"/>
    </source>
</evidence>
<protein>
    <submittedName>
        <fullName evidence="2">Uncharacterized protein</fullName>
    </submittedName>
</protein>
<proteinExistence type="predicted"/>
<feature type="compositionally biased region" description="Pro residues" evidence="1">
    <location>
        <begin position="32"/>
        <end position="42"/>
    </location>
</feature>
<dbReference type="EMBL" id="ML975276">
    <property type="protein sequence ID" value="KAF1836239.1"/>
    <property type="molecule type" value="Genomic_DNA"/>
</dbReference>
<dbReference type="AlphaFoldDB" id="A0A6A5KK80"/>
<sequence>MGLHIRLHYHFSRPKNLEHVKSTSKRTTTPDAPIPPPTPQPRLPRTTVSRTTVIPPFQSPYRNSRTQPPPYTILEPPEVPSRHPQQGPIRTYPPRRVHPDDRLPWHPQPGSIRTHTPRKPSSAIPVLHQEPVDGPLMRRRSTTALRPPIPQSIRHPDIQYPDPAPTMQARRTVAGDRPRLCRQQSTPVLRAHHPTHVQTATSHDMPGSGPTPPILIGRQRSTHQLPLAPNRPTELGKRHSMPLPPRDVDHAQERRDWHMCKHCQRRKEGVMSVKRWLSR</sequence>
<reference evidence="2" key="1">
    <citation type="submission" date="2020-01" db="EMBL/GenBank/DDBJ databases">
        <authorList>
            <consortium name="DOE Joint Genome Institute"/>
            <person name="Haridas S."/>
            <person name="Albert R."/>
            <person name="Binder M."/>
            <person name="Bloem J."/>
            <person name="Labutti K."/>
            <person name="Salamov A."/>
            <person name="Andreopoulos B."/>
            <person name="Baker S.E."/>
            <person name="Barry K."/>
            <person name="Bills G."/>
            <person name="Bluhm B.H."/>
            <person name="Cannon C."/>
            <person name="Castanera R."/>
            <person name="Culley D.E."/>
            <person name="Daum C."/>
            <person name="Ezra D."/>
            <person name="Gonzalez J.B."/>
            <person name="Henrissat B."/>
            <person name="Kuo A."/>
            <person name="Liang C."/>
            <person name="Lipzen A."/>
            <person name="Lutzoni F."/>
            <person name="Magnuson J."/>
            <person name="Mondo S."/>
            <person name="Nolan M."/>
            <person name="Ohm R."/>
            <person name="Pangilinan J."/>
            <person name="Park H.-J."/>
            <person name="Ramirez L."/>
            <person name="Alfaro M."/>
            <person name="Sun H."/>
            <person name="Tritt A."/>
            <person name="Yoshinaga Y."/>
            <person name="Zwiers L.-H."/>
            <person name="Turgeon B.G."/>
            <person name="Goodwin S.B."/>
            <person name="Spatafora J.W."/>
            <person name="Crous P.W."/>
            <person name="Grigoriev I.V."/>
        </authorList>
    </citation>
    <scope>NUCLEOTIDE SEQUENCE</scope>
    <source>
        <strain evidence="2">P77</strain>
    </source>
</reference>
<keyword evidence="3" id="KW-1185">Reference proteome</keyword>
<feature type="region of interest" description="Disordered" evidence="1">
    <location>
        <begin position="14"/>
        <end position="126"/>
    </location>
</feature>